<dbReference type="SFLD" id="SFLDG01154">
    <property type="entry name" value="Main.5:_Phi-like"/>
    <property type="match status" value="1"/>
</dbReference>
<keyword evidence="3 7" id="KW-0808">Transferase</keyword>
<evidence type="ECO:0000256" key="3">
    <source>
        <dbReference type="ARBA" id="ARBA00022679"/>
    </source>
</evidence>
<dbReference type="GO" id="GO:0009636">
    <property type="term" value="P:response to toxic substance"/>
    <property type="evidence" value="ECO:0007669"/>
    <property type="project" value="UniProtKB-ARBA"/>
</dbReference>
<dbReference type="OrthoDB" id="249703at2759"/>
<evidence type="ECO:0000256" key="2">
    <source>
        <dbReference type="ARBA" id="ARBA00012452"/>
    </source>
</evidence>
<dbReference type="PROSITE" id="PS50404">
    <property type="entry name" value="GST_NTER"/>
    <property type="match status" value="1"/>
</dbReference>
<dbReference type="PANTHER" id="PTHR43900">
    <property type="entry name" value="GLUTATHIONE S-TRANSFERASE RHO"/>
    <property type="match status" value="1"/>
</dbReference>
<dbReference type="GO" id="GO:0005737">
    <property type="term" value="C:cytoplasm"/>
    <property type="evidence" value="ECO:0007669"/>
    <property type="project" value="TreeGrafter"/>
</dbReference>
<organism evidence="7 8">
    <name type="scientific">Mycena venus</name>
    <dbReference type="NCBI Taxonomy" id="2733690"/>
    <lineage>
        <taxon>Eukaryota</taxon>
        <taxon>Fungi</taxon>
        <taxon>Dikarya</taxon>
        <taxon>Basidiomycota</taxon>
        <taxon>Agaricomycotina</taxon>
        <taxon>Agaricomycetes</taxon>
        <taxon>Agaricomycetidae</taxon>
        <taxon>Agaricales</taxon>
        <taxon>Marasmiineae</taxon>
        <taxon>Mycenaceae</taxon>
        <taxon>Mycena</taxon>
    </lineage>
</organism>
<proteinExistence type="inferred from homology"/>
<reference evidence="7" key="1">
    <citation type="submission" date="2020-05" db="EMBL/GenBank/DDBJ databases">
        <title>Mycena genomes resolve the evolution of fungal bioluminescence.</title>
        <authorList>
            <person name="Tsai I.J."/>
        </authorList>
    </citation>
    <scope>NUCLEOTIDE SEQUENCE</scope>
    <source>
        <strain evidence="7">CCC161011</strain>
    </source>
</reference>
<dbReference type="InterPro" id="IPR036249">
    <property type="entry name" value="Thioredoxin-like_sf"/>
</dbReference>
<dbReference type="GO" id="GO:0043295">
    <property type="term" value="F:glutathione binding"/>
    <property type="evidence" value="ECO:0007669"/>
    <property type="project" value="TreeGrafter"/>
</dbReference>
<dbReference type="InterPro" id="IPR004046">
    <property type="entry name" value="GST_C"/>
</dbReference>
<dbReference type="InterPro" id="IPR010987">
    <property type="entry name" value="Glutathione-S-Trfase_C-like"/>
</dbReference>
<dbReference type="SUPFAM" id="SSF47616">
    <property type="entry name" value="GST C-terminal domain-like"/>
    <property type="match status" value="1"/>
</dbReference>
<evidence type="ECO:0000259" key="6">
    <source>
        <dbReference type="PROSITE" id="PS50405"/>
    </source>
</evidence>
<dbReference type="EC" id="2.5.1.18" evidence="2"/>
<dbReference type="Pfam" id="PF00043">
    <property type="entry name" value="GST_C"/>
    <property type="match status" value="1"/>
</dbReference>
<dbReference type="SFLD" id="SFLDG00358">
    <property type="entry name" value="Main_(cytGST)"/>
    <property type="match status" value="1"/>
</dbReference>
<feature type="domain" description="GST N-terminal" evidence="5">
    <location>
        <begin position="1"/>
        <end position="82"/>
    </location>
</feature>
<sequence>MVLKLHGMQTSTCTRRAATVLVEKKVPFEFVPVDMSKQEHKSAAFVENQPFGQVPYIDDDGFILYESRAICRYIVDKYPNQGTALVPTDIKGKALFEQAASIEYSNFDPICSKAVAEMVFKPRRGQASDKAVYDSLIQTLSSKLDAYEVILGKQKYLAGNEVTLADLFHLPYGTMLSMAGSDLMTSKGPNVARWFNDLCARDSWNVVKDGVKSISSY</sequence>
<evidence type="ECO:0000313" key="8">
    <source>
        <dbReference type="Proteomes" id="UP000620124"/>
    </source>
</evidence>
<dbReference type="GO" id="GO:0004364">
    <property type="term" value="F:glutathione transferase activity"/>
    <property type="evidence" value="ECO:0007669"/>
    <property type="project" value="UniProtKB-EC"/>
</dbReference>
<dbReference type="PROSITE" id="PS50405">
    <property type="entry name" value="GST_CTER"/>
    <property type="match status" value="1"/>
</dbReference>
<dbReference type="Gene3D" id="1.20.1050.10">
    <property type="match status" value="1"/>
</dbReference>
<keyword evidence="8" id="KW-1185">Reference proteome</keyword>
<accession>A0A8H6X9H3</accession>
<protein>
    <recommendedName>
        <fullName evidence="2">glutathione transferase</fullName>
        <ecNumber evidence="2">2.5.1.18</ecNumber>
    </recommendedName>
</protein>
<dbReference type="EMBL" id="JACAZI010000022">
    <property type="protein sequence ID" value="KAF7337125.1"/>
    <property type="molecule type" value="Genomic_DNA"/>
</dbReference>
<dbReference type="InterPro" id="IPR040079">
    <property type="entry name" value="Glutathione_S-Trfase"/>
</dbReference>
<dbReference type="SUPFAM" id="SSF52833">
    <property type="entry name" value="Thioredoxin-like"/>
    <property type="match status" value="1"/>
</dbReference>
<dbReference type="InterPro" id="IPR004045">
    <property type="entry name" value="Glutathione_S-Trfase_N"/>
</dbReference>
<dbReference type="GO" id="GO:0006749">
    <property type="term" value="P:glutathione metabolic process"/>
    <property type="evidence" value="ECO:0007669"/>
    <property type="project" value="TreeGrafter"/>
</dbReference>
<dbReference type="Pfam" id="PF02798">
    <property type="entry name" value="GST_N"/>
    <property type="match status" value="1"/>
</dbReference>
<evidence type="ECO:0000313" key="7">
    <source>
        <dbReference type="EMBL" id="KAF7337125.1"/>
    </source>
</evidence>
<comment type="catalytic activity">
    <reaction evidence="4">
        <text>RX + glutathione = an S-substituted glutathione + a halide anion + H(+)</text>
        <dbReference type="Rhea" id="RHEA:16437"/>
        <dbReference type="ChEBI" id="CHEBI:15378"/>
        <dbReference type="ChEBI" id="CHEBI:16042"/>
        <dbReference type="ChEBI" id="CHEBI:17792"/>
        <dbReference type="ChEBI" id="CHEBI:57925"/>
        <dbReference type="ChEBI" id="CHEBI:90779"/>
        <dbReference type="EC" id="2.5.1.18"/>
    </reaction>
</comment>
<dbReference type="Gene3D" id="3.40.30.10">
    <property type="entry name" value="Glutaredoxin"/>
    <property type="match status" value="1"/>
</dbReference>
<comment type="caution">
    <text evidence="7">The sequence shown here is derived from an EMBL/GenBank/DDBJ whole genome shotgun (WGS) entry which is preliminary data.</text>
</comment>
<dbReference type="InterPro" id="IPR034347">
    <property type="entry name" value="GST_Phi_C"/>
</dbReference>
<dbReference type="SFLD" id="SFLDS00019">
    <property type="entry name" value="Glutathione_Transferase_(cytos"/>
    <property type="match status" value="1"/>
</dbReference>
<comment type="similarity">
    <text evidence="1">Belongs to the GST superfamily. Phi family.</text>
</comment>
<dbReference type="CDD" id="cd03187">
    <property type="entry name" value="GST_C_Phi"/>
    <property type="match status" value="1"/>
</dbReference>
<dbReference type="Proteomes" id="UP000620124">
    <property type="component" value="Unassembled WGS sequence"/>
</dbReference>
<feature type="domain" description="GST C-terminal" evidence="6">
    <location>
        <begin position="89"/>
        <end position="217"/>
    </location>
</feature>
<evidence type="ECO:0000259" key="5">
    <source>
        <dbReference type="PROSITE" id="PS50404"/>
    </source>
</evidence>
<name>A0A8H6X9H3_9AGAR</name>
<gene>
    <name evidence="7" type="ORF">MVEN_02150300</name>
</gene>
<dbReference type="PANTHER" id="PTHR43900:SF3">
    <property type="entry name" value="GLUTATHIONE S-TRANSFERASE RHO"/>
    <property type="match status" value="1"/>
</dbReference>
<dbReference type="FunFam" id="3.40.30.10:FF:000016">
    <property type="entry name" value="Glutathione S-transferase F2"/>
    <property type="match status" value="1"/>
</dbReference>
<dbReference type="CDD" id="cd03053">
    <property type="entry name" value="GST_N_Phi"/>
    <property type="match status" value="1"/>
</dbReference>
<dbReference type="AlphaFoldDB" id="A0A8H6X9H3"/>
<evidence type="ECO:0000256" key="1">
    <source>
        <dbReference type="ARBA" id="ARBA00010128"/>
    </source>
</evidence>
<evidence type="ECO:0000256" key="4">
    <source>
        <dbReference type="ARBA" id="ARBA00047960"/>
    </source>
</evidence>
<dbReference type="InterPro" id="IPR036282">
    <property type="entry name" value="Glutathione-S-Trfase_C_sf"/>
</dbReference>